<feature type="domain" description="Ubiquitin-like" evidence="1">
    <location>
        <begin position="1"/>
        <end position="74"/>
    </location>
</feature>
<dbReference type="Pfam" id="PF14560">
    <property type="entry name" value="Ubiquitin_2"/>
    <property type="match status" value="1"/>
</dbReference>
<feature type="non-terminal residue" evidence="2">
    <location>
        <position position="182"/>
    </location>
</feature>
<dbReference type="InterPro" id="IPR000626">
    <property type="entry name" value="Ubiquitin-like_dom"/>
</dbReference>
<sequence>LTVQHNYLKHRFLEIRFDIQLSVQEVKNKIATMTGTIPKYQHLILKRKENDFIQLSDKMKLIDYQVESGMIIDVYDQNPYSITKQISSINWQDMPTKIASDEQYMTCTNNVVKQIEQKLQDPQYSQILEQQFQKRKTAELQELQESHKFKIDQRIYYQNQAAQILSIERNSEIGAGLYLKLK</sequence>
<name>A0A146K6N7_9EUKA</name>
<dbReference type="InterPro" id="IPR029071">
    <property type="entry name" value="Ubiquitin-like_domsf"/>
</dbReference>
<protein>
    <submittedName>
        <fullName evidence="2">Tubulin specific chaperone B</fullName>
    </submittedName>
</protein>
<feature type="non-terminal residue" evidence="2">
    <location>
        <position position="1"/>
    </location>
</feature>
<dbReference type="SUPFAM" id="SSF54236">
    <property type="entry name" value="Ubiquitin-like"/>
    <property type="match status" value="1"/>
</dbReference>
<evidence type="ECO:0000259" key="1">
    <source>
        <dbReference type="PROSITE" id="PS50053"/>
    </source>
</evidence>
<dbReference type="AlphaFoldDB" id="A0A146K6N7"/>
<gene>
    <name evidence="2" type="ORF">TPC1_17282</name>
</gene>
<reference evidence="2" key="1">
    <citation type="submission" date="2015-07" db="EMBL/GenBank/DDBJ databases">
        <title>Adaptation to a free-living lifestyle via gene acquisitions in the diplomonad Trepomonas sp. PC1.</title>
        <authorList>
            <person name="Xu F."/>
            <person name="Jerlstrom-Hultqvist J."/>
            <person name="Kolisko M."/>
            <person name="Simpson A.G.B."/>
            <person name="Roger A.J."/>
            <person name="Svard S.G."/>
            <person name="Andersson J.O."/>
        </authorList>
    </citation>
    <scope>NUCLEOTIDE SEQUENCE</scope>
    <source>
        <strain evidence="2">PC1</strain>
    </source>
</reference>
<accession>A0A146K6N7</accession>
<evidence type="ECO:0000313" key="2">
    <source>
        <dbReference type="EMBL" id="JAP91179.1"/>
    </source>
</evidence>
<dbReference type="EMBL" id="GDID01005427">
    <property type="protein sequence ID" value="JAP91179.1"/>
    <property type="molecule type" value="Transcribed_RNA"/>
</dbReference>
<proteinExistence type="predicted"/>
<dbReference type="Gene3D" id="3.10.20.90">
    <property type="entry name" value="Phosphatidylinositol 3-kinase Catalytic Subunit, Chain A, domain 1"/>
    <property type="match status" value="1"/>
</dbReference>
<dbReference type="PROSITE" id="PS50053">
    <property type="entry name" value="UBIQUITIN_2"/>
    <property type="match status" value="1"/>
</dbReference>
<organism evidence="2">
    <name type="scientific">Trepomonas sp. PC1</name>
    <dbReference type="NCBI Taxonomy" id="1076344"/>
    <lineage>
        <taxon>Eukaryota</taxon>
        <taxon>Metamonada</taxon>
        <taxon>Diplomonadida</taxon>
        <taxon>Hexamitidae</taxon>
        <taxon>Hexamitinae</taxon>
        <taxon>Trepomonas</taxon>
    </lineage>
</organism>